<organism evidence="12 13">
    <name type="scientific">Youxingia wuxianensis</name>
    <dbReference type="NCBI Taxonomy" id="2763678"/>
    <lineage>
        <taxon>Bacteria</taxon>
        <taxon>Bacillati</taxon>
        <taxon>Bacillota</taxon>
        <taxon>Clostridia</taxon>
        <taxon>Eubacteriales</taxon>
        <taxon>Oscillospiraceae</taxon>
        <taxon>Youxingia</taxon>
    </lineage>
</organism>
<dbReference type="InterPro" id="IPR017871">
    <property type="entry name" value="ABC_transporter-like_CS"/>
</dbReference>
<dbReference type="CDD" id="cd18548">
    <property type="entry name" value="ABC_6TM_Tm287_like"/>
    <property type="match status" value="1"/>
</dbReference>
<keyword evidence="6 12" id="KW-0067">ATP-binding</keyword>
<name>A0A926ELW7_9FIRM</name>
<comment type="caution">
    <text evidence="12">The sequence shown here is derived from an EMBL/GenBank/DDBJ whole genome shotgun (WGS) entry which is preliminary data.</text>
</comment>
<dbReference type="GO" id="GO:0005524">
    <property type="term" value="F:ATP binding"/>
    <property type="evidence" value="ECO:0007669"/>
    <property type="project" value="UniProtKB-KW"/>
</dbReference>
<feature type="domain" description="ABC transporter" evidence="10">
    <location>
        <begin position="328"/>
        <end position="564"/>
    </location>
</feature>
<reference evidence="12" key="1">
    <citation type="submission" date="2020-08" db="EMBL/GenBank/DDBJ databases">
        <title>Genome public.</title>
        <authorList>
            <person name="Liu C."/>
            <person name="Sun Q."/>
        </authorList>
    </citation>
    <scope>NUCLEOTIDE SEQUENCE</scope>
    <source>
        <strain evidence="12">NSJ-64</strain>
    </source>
</reference>
<comment type="subcellular location">
    <subcellularLocation>
        <location evidence="1">Cell membrane</location>
        <topology evidence="1">Multi-pass membrane protein</topology>
    </subcellularLocation>
</comment>
<dbReference type="InterPro" id="IPR036640">
    <property type="entry name" value="ABC1_TM_sf"/>
</dbReference>
<dbReference type="PANTHER" id="PTHR43394:SF1">
    <property type="entry name" value="ATP-BINDING CASSETTE SUB-FAMILY B MEMBER 10, MITOCHONDRIAL"/>
    <property type="match status" value="1"/>
</dbReference>
<keyword evidence="3" id="KW-1003">Cell membrane</keyword>
<keyword evidence="8 9" id="KW-0472">Membrane</keyword>
<dbReference type="InterPro" id="IPR027417">
    <property type="entry name" value="P-loop_NTPase"/>
</dbReference>
<evidence type="ECO:0000256" key="7">
    <source>
        <dbReference type="ARBA" id="ARBA00022989"/>
    </source>
</evidence>
<evidence type="ECO:0000256" key="2">
    <source>
        <dbReference type="ARBA" id="ARBA00022448"/>
    </source>
</evidence>
<dbReference type="InterPro" id="IPR003593">
    <property type="entry name" value="AAA+_ATPase"/>
</dbReference>
<feature type="domain" description="ABC transmembrane type-1" evidence="11">
    <location>
        <begin position="13"/>
        <end position="294"/>
    </location>
</feature>
<dbReference type="AlphaFoldDB" id="A0A926ELW7"/>
<feature type="transmembrane region" description="Helical" evidence="9">
    <location>
        <begin position="45"/>
        <end position="67"/>
    </location>
</feature>
<evidence type="ECO:0000256" key="5">
    <source>
        <dbReference type="ARBA" id="ARBA00022741"/>
    </source>
</evidence>
<evidence type="ECO:0000313" key="12">
    <source>
        <dbReference type="EMBL" id="MBC8584106.1"/>
    </source>
</evidence>
<evidence type="ECO:0000256" key="6">
    <source>
        <dbReference type="ARBA" id="ARBA00022840"/>
    </source>
</evidence>
<keyword evidence="7 9" id="KW-1133">Transmembrane helix</keyword>
<evidence type="ECO:0000256" key="9">
    <source>
        <dbReference type="SAM" id="Phobius"/>
    </source>
</evidence>
<dbReference type="GO" id="GO:0016887">
    <property type="term" value="F:ATP hydrolysis activity"/>
    <property type="evidence" value="ECO:0007669"/>
    <property type="project" value="InterPro"/>
</dbReference>
<evidence type="ECO:0000256" key="8">
    <source>
        <dbReference type="ARBA" id="ARBA00023136"/>
    </source>
</evidence>
<protein>
    <submittedName>
        <fullName evidence="12">ABC transporter ATP-binding protein</fullName>
    </submittedName>
</protein>
<keyword evidence="13" id="KW-1185">Reference proteome</keyword>
<dbReference type="PROSITE" id="PS50893">
    <property type="entry name" value="ABC_TRANSPORTER_2"/>
    <property type="match status" value="1"/>
</dbReference>
<dbReference type="EMBL" id="JACRTD010000001">
    <property type="protein sequence ID" value="MBC8584106.1"/>
    <property type="molecule type" value="Genomic_DNA"/>
</dbReference>
<dbReference type="SUPFAM" id="SSF90123">
    <property type="entry name" value="ABC transporter transmembrane region"/>
    <property type="match status" value="1"/>
</dbReference>
<dbReference type="InterPro" id="IPR039421">
    <property type="entry name" value="Type_1_exporter"/>
</dbReference>
<evidence type="ECO:0000259" key="10">
    <source>
        <dbReference type="PROSITE" id="PS50893"/>
    </source>
</evidence>
<feature type="transmembrane region" description="Helical" evidence="9">
    <location>
        <begin position="231"/>
        <end position="254"/>
    </location>
</feature>
<evidence type="ECO:0000313" key="13">
    <source>
        <dbReference type="Proteomes" id="UP000623678"/>
    </source>
</evidence>
<dbReference type="InterPro" id="IPR011527">
    <property type="entry name" value="ABC1_TM_dom"/>
</dbReference>
<dbReference type="Pfam" id="PF00005">
    <property type="entry name" value="ABC_tran"/>
    <property type="match status" value="1"/>
</dbReference>
<dbReference type="GO" id="GO:0005886">
    <property type="term" value="C:plasma membrane"/>
    <property type="evidence" value="ECO:0007669"/>
    <property type="project" value="UniProtKB-SubCell"/>
</dbReference>
<evidence type="ECO:0000256" key="4">
    <source>
        <dbReference type="ARBA" id="ARBA00022692"/>
    </source>
</evidence>
<feature type="transmembrane region" description="Helical" evidence="9">
    <location>
        <begin position="129"/>
        <end position="145"/>
    </location>
</feature>
<dbReference type="PROSITE" id="PS50929">
    <property type="entry name" value="ABC_TM1F"/>
    <property type="match status" value="1"/>
</dbReference>
<dbReference type="Gene3D" id="3.40.50.300">
    <property type="entry name" value="P-loop containing nucleotide triphosphate hydrolases"/>
    <property type="match status" value="1"/>
</dbReference>
<dbReference type="PROSITE" id="PS00211">
    <property type="entry name" value="ABC_TRANSPORTER_1"/>
    <property type="match status" value="1"/>
</dbReference>
<evidence type="ECO:0000256" key="1">
    <source>
        <dbReference type="ARBA" id="ARBA00004651"/>
    </source>
</evidence>
<evidence type="ECO:0000259" key="11">
    <source>
        <dbReference type="PROSITE" id="PS50929"/>
    </source>
</evidence>
<dbReference type="GO" id="GO:0015421">
    <property type="term" value="F:ABC-type oligopeptide transporter activity"/>
    <property type="evidence" value="ECO:0007669"/>
    <property type="project" value="TreeGrafter"/>
</dbReference>
<dbReference type="SUPFAM" id="SSF52540">
    <property type="entry name" value="P-loop containing nucleoside triphosphate hydrolases"/>
    <property type="match status" value="1"/>
</dbReference>
<dbReference type="Pfam" id="PF00664">
    <property type="entry name" value="ABC_membrane"/>
    <property type="match status" value="1"/>
</dbReference>
<dbReference type="InterPro" id="IPR003439">
    <property type="entry name" value="ABC_transporter-like_ATP-bd"/>
</dbReference>
<sequence length="572" mass="63041">MGYIKPYKKSIGLAVCFMLLDVICAVFEPTLMANIVGKGIESGDIAYIIRTGLLMIGLAAMAIIAGFGNAKNSAAAGVGFASKLRQGLFTKVQSFSFKNIDDFSTASLSTRLTNDVTILQNTVIMGMRVMLRAPLMFIFAIFMAIRLNGELAIILAVIIPILIISLSIVIYHAMPMFQKMQEKVDGLNSSVQENLTNVRVVKSFVRQDYEKEKFKNSNNALMDASLRAMNVVIVNMPLLMLVMNVSILCVVWLGGSQVINGRLDVASMTAFINYIFQILMSLMMLSMMFVLLSRASASYRRVLEVLKTEVDLTDSQHAQNVTHIKGDVEFKNVCFKYDRSHEEYVLKNISFTAKAGQVVAIIGGTGAGKSSLVQLLPRLYDATEGQVLIDGRDVKEYTLHSLRDQVGMVLQKNTLFSGTIRDNLKWGNMEATDEQIIEAAKAAQAHEFIMSFPNGYDTWIEQGGVNVSGGQKQRLCIARAILKKPPILILDDSTSAVDTATEGKIRGAFDSVLKDTTTFIIAQRISSVMDADEIIILSDGKISAIGTHEQLLANNEEYQEIYYSQQEKEASA</sequence>
<dbReference type="Gene3D" id="1.20.1560.10">
    <property type="entry name" value="ABC transporter type 1, transmembrane domain"/>
    <property type="match status" value="1"/>
</dbReference>
<keyword evidence="5" id="KW-0547">Nucleotide-binding</keyword>
<proteinExistence type="predicted"/>
<keyword evidence="4 9" id="KW-0812">Transmembrane</keyword>
<feature type="transmembrane region" description="Helical" evidence="9">
    <location>
        <begin position="274"/>
        <end position="292"/>
    </location>
</feature>
<dbReference type="FunFam" id="3.40.50.300:FF:000221">
    <property type="entry name" value="Multidrug ABC transporter ATP-binding protein"/>
    <property type="match status" value="1"/>
</dbReference>
<feature type="transmembrane region" description="Helical" evidence="9">
    <location>
        <begin position="12"/>
        <end position="33"/>
    </location>
</feature>
<keyword evidence="2" id="KW-0813">Transport</keyword>
<accession>A0A926ELW7</accession>
<dbReference type="Proteomes" id="UP000623678">
    <property type="component" value="Unassembled WGS sequence"/>
</dbReference>
<evidence type="ECO:0000256" key="3">
    <source>
        <dbReference type="ARBA" id="ARBA00022475"/>
    </source>
</evidence>
<feature type="transmembrane region" description="Helical" evidence="9">
    <location>
        <begin position="151"/>
        <end position="173"/>
    </location>
</feature>
<dbReference type="PANTHER" id="PTHR43394">
    <property type="entry name" value="ATP-DEPENDENT PERMEASE MDL1, MITOCHONDRIAL"/>
    <property type="match status" value="1"/>
</dbReference>
<dbReference type="SMART" id="SM00382">
    <property type="entry name" value="AAA"/>
    <property type="match status" value="1"/>
</dbReference>
<gene>
    <name evidence="12" type="ORF">H8705_00720</name>
</gene>